<dbReference type="SUPFAM" id="SSF53795">
    <property type="entry name" value="PEP carboxykinase-like"/>
    <property type="match status" value="1"/>
</dbReference>
<dbReference type="GO" id="GO:0000287">
    <property type="term" value="F:magnesium ion binding"/>
    <property type="evidence" value="ECO:0007669"/>
    <property type="project" value="UniProtKB-UniRule"/>
</dbReference>
<proteinExistence type="inferred from homology"/>
<feature type="binding site" evidence="16">
    <location>
        <position position="160"/>
    </location>
    <ligand>
        <name>Mg(2+)</name>
        <dbReference type="ChEBI" id="CHEBI:18420"/>
    </ligand>
</feature>
<dbReference type="GO" id="GO:0005524">
    <property type="term" value="F:ATP binding"/>
    <property type="evidence" value="ECO:0007669"/>
    <property type="project" value="UniProtKB-UniRule"/>
</dbReference>
<keyword evidence="9 16" id="KW-0418">Kinase</keyword>
<keyword evidence="6 16" id="KW-0808">Transferase</keyword>
<feature type="active site" description="Proton acceptor; for phosphorylation activity. Proton donor; for dephosphorylation activity" evidence="16">
    <location>
        <position position="177"/>
    </location>
</feature>
<feature type="active site" evidence="16">
    <location>
        <position position="138"/>
    </location>
</feature>
<dbReference type="Pfam" id="PF07475">
    <property type="entry name" value="Hpr_kinase_C"/>
    <property type="match status" value="1"/>
</dbReference>
<evidence type="ECO:0000256" key="16">
    <source>
        <dbReference type="HAMAP-Rule" id="MF_01249"/>
    </source>
</evidence>
<dbReference type="Gene3D" id="3.40.50.300">
    <property type="entry name" value="P-loop containing nucleotide triphosphate hydrolases"/>
    <property type="match status" value="1"/>
</dbReference>
<organism evidence="19 20">
    <name type="scientific">Granulicatella balaenopterae</name>
    <dbReference type="NCBI Taxonomy" id="137733"/>
    <lineage>
        <taxon>Bacteria</taxon>
        <taxon>Bacillati</taxon>
        <taxon>Bacillota</taxon>
        <taxon>Bacilli</taxon>
        <taxon>Lactobacillales</taxon>
        <taxon>Carnobacteriaceae</taxon>
        <taxon>Granulicatella</taxon>
    </lineage>
</organism>
<dbReference type="OrthoDB" id="9778803at2"/>
<keyword evidence="20" id="KW-1185">Reference proteome</keyword>
<evidence type="ECO:0000259" key="17">
    <source>
        <dbReference type="Pfam" id="PF02603"/>
    </source>
</evidence>
<dbReference type="PANTHER" id="PTHR30305">
    <property type="entry name" value="PROTEIN YJDM-RELATED"/>
    <property type="match status" value="1"/>
</dbReference>
<dbReference type="NCBIfam" id="TIGR00679">
    <property type="entry name" value="hpr-ser"/>
    <property type="match status" value="1"/>
</dbReference>
<dbReference type="GO" id="GO:0000155">
    <property type="term" value="F:phosphorelay sensor kinase activity"/>
    <property type="evidence" value="ECO:0007669"/>
    <property type="project" value="InterPro"/>
</dbReference>
<feature type="region of interest" description="Important for the catalytic mechanism of dephosphorylation" evidence="16">
    <location>
        <begin position="264"/>
        <end position="269"/>
    </location>
</feature>
<evidence type="ECO:0000256" key="6">
    <source>
        <dbReference type="ARBA" id="ARBA00022679"/>
    </source>
</evidence>
<dbReference type="SUPFAM" id="SSF75138">
    <property type="entry name" value="HprK N-terminal domain-like"/>
    <property type="match status" value="1"/>
</dbReference>
<comment type="subunit">
    <text evidence="16">Homohexamer.</text>
</comment>
<dbReference type="EMBL" id="FOGF01000041">
    <property type="protein sequence ID" value="SER36781.1"/>
    <property type="molecule type" value="Genomic_DNA"/>
</dbReference>
<comment type="catalytic activity">
    <reaction evidence="1 16">
        <text>[HPr protein]-L-serine + ATP = [HPr protein]-O-phospho-L-serine + ADP + H(+)</text>
        <dbReference type="Rhea" id="RHEA:46600"/>
        <dbReference type="Rhea" id="RHEA-COMP:11602"/>
        <dbReference type="Rhea" id="RHEA-COMP:11603"/>
        <dbReference type="ChEBI" id="CHEBI:15378"/>
        <dbReference type="ChEBI" id="CHEBI:29999"/>
        <dbReference type="ChEBI" id="CHEBI:30616"/>
        <dbReference type="ChEBI" id="CHEBI:83421"/>
        <dbReference type="ChEBI" id="CHEBI:456216"/>
    </reaction>
</comment>
<dbReference type="Gene3D" id="3.40.1390.20">
    <property type="entry name" value="HprK N-terminal domain-like"/>
    <property type="match status" value="1"/>
</dbReference>
<evidence type="ECO:0000259" key="18">
    <source>
        <dbReference type="Pfam" id="PF07475"/>
    </source>
</evidence>
<dbReference type="Proteomes" id="UP000198556">
    <property type="component" value="Unassembled WGS sequence"/>
</dbReference>
<feature type="region of interest" description="Important for the catalytic mechanism of both phosphorylation and dephosphorylation" evidence="16">
    <location>
        <begin position="201"/>
        <end position="210"/>
    </location>
</feature>
<name>A0A1H9NLM8_9LACT</name>
<evidence type="ECO:0000313" key="19">
    <source>
        <dbReference type="EMBL" id="SER36781.1"/>
    </source>
</evidence>
<dbReference type="InterPro" id="IPR028979">
    <property type="entry name" value="Ser_kin/Pase_Hpr-like_N_sf"/>
</dbReference>
<dbReference type="STRING" id="137733.SAMN05421767_14115"/>
<dbReference type="InterPro" id="IPR011126">
    <property type="entry name" value="Hpr_kin/Pase_Hpr_N"/>
</dbReference>
<keyword evidence="12 16" id="KW-0511">Multifunctional enzyme</keyword>
<keyword evidence="7 16" id="KW-0479">Metal-binding</keyword>
<dbReference type="HAMAP" id="MF_01249">
    <property type="entry name" value="HPr_kinase"/>
    <property type="match status" value="1"/>
</dbReference>
<evidence type="ECO:0000256" key="12">
    <source>
        <dbReference type="ARBA" id="ARBA00023268"/>
    </source>
</evidence>
<feature type="domain" description="HPr(Ser) kinase/phosphorylase N-terminal" evidence="17">
    <location>
        <begin position="4"/>
        <end position="127"/>
    </location>
</feature>
<evidence type="ECO:0000256" key="1">
    <source>
        <dbReference type="ARBA" id="ARBA00001120"/>
    </source>
</evidence>
<dbReference type="InterPro" id="IPR011104">
    <property type="entry name" value="Hpr_kin/Pase_C"/>
</dbReference>
<accession>A0A1H9NLM8</accession>
<dbReference type="GO" id="GO:0004712">
    <property type="term" value="F:protein serine/threonine/tyrosine kinase activity"/>
    <property type="evidence" value="ECO:0007669"/>
    <property type="project" value="UniProtKB-UniRule"/>
</dbReference>
<dbReference type="EC" id="2.7.4.-" evidence="16"/>
<keyword evidence="13 16" id="KW-0119">Carbohydrate metabolism</keyword>
<evidence type="ECO:0000256" key="14">
    <source>
        <dbReference type="ARBA" id="ARBA00033012"/>
    </source>
</evidence>
<dbReference type="Pfam" id="PF02603">
    <property type="entry name" value="Hpr_kinase_N"/>
    <property type="match status" value="1"/>
</dbReference>
<evidence type="ECO:0000256" key="3">
    <source>
        <dbReference type="ARBA" id="ARBA00006883"/>
    </source>
</evidence>
<comment type="domain">
    <text evidence="16">The Walker A ATP-binding motif also binds Pi and PPi.</text>
</comment>
<comment type="catalytic activity">
    <reaction evidence="15 16">
        <text>[HPr protein]-O-phospho-L-serine + phosphate + H(+) = [HPr protein]-L-serine + diphosphate</text>
        <dbReference type="Rhea" id="RHEA:46604"/>
        <dbReference type="Rhea" id="RHEA-COMP:11602"/>
        <dbReference type="Rhea" id="RHEA-COMP:11603"/>
        <dbReference type="ChEBI" id="CHEBI:15378"/>
        <dbReference type="ChEBI" id="CHEBI:29999"/>
        <dbReference type="ChEBI" id="CHEBI:33019"/>
        <dbReference type="ChEBI" id="CHEBI:43474"/>
        <dbReference type="ChEBI" id="CHEBI:83421"/>
    </reaction>
</comment>
<evidence type="ECO:0000256" key="11">
    <source>
        <dbReference type="ARBA" id="ARBA00022842"/>
    </source>
</evidence>
<feature type="active site" evidence="16">
    <location>
        <position position="243"/>
    </location>
</feature>
<comment type="miscellaneous">
    <text evidence="16">Both phosphorylation and phosphorolysis are carried out by the same active site and suggest a common mechanism for both reactions.</text>
</comment>
<evidence type="ECO:0000256" key="2">
    <source>
        <dbReference type="ARBA" id="ARBA00001946"/>
    </source>
</evidence>
<dbReference type="InterPro" id="IPR027417">
    <property type="entry name" value="P-loop_NTPase"/>
</dbReference>
<dbReference type="RefSeq" id="WP_089747619.1">
    <property type="nucleotide sequence ID" value="NZ_FOGF01000041.1"/>
</dbReference>
<feature type="binding site" evidence="16">
    <location>
        <position position="202"/>
    </location>
    <ligand>
        <name>Mg(2+)</name>
        <dbReference type="ChEBI" id="CHEBI:18420"/>
    </ligand>
</feature>
<evidence type="ECO:0000256" key="4">
    <source>
        <dbReference type="ARBA" id="ARBA00018922"/>
    </source>
</evidence>
<feature type="active site" evidence="16">
    <location>
        <position position="159"/>
    </location>
</feature>
<keyword evidence="10 16" id="KW-0067">ATP-binding</keyword>
<evidence type="ECO:0000256" key="7">
    <source>
        <dbReference type="ARBA" id="ARBA00022723"/>
    </source>
</evidence>
<evidence type="ECO:0000256" key="8">
    <source>
        <dbReference type="ARBA" id="ARBA00022741"/>
    </source>
</evidence>
<dbReference type="InterPro" id="IPR003755">
    <property type="entry name" value="HPr(Ser)_kin/Pase"/>
</dbReference>
<feature type="domain" description="HPr kinase/phosphorylase C-terminal" evidence="18">
    <location>
        <begin position="129"/>
        <end position="298"/>
    </location>
</feature>
<reference evidence="19 20" key="1">
    <citation type="submission" date="2016-10" db="EMBL/GenBank/DDBJ databases">
        <authorList>
            <person name="de Groot N.N."/>
        </authorList>
    </citation>
    <scope>NUCLEOTIDE SEQUENCE [LARGE SCALE GENOMIC DNA]</scope>
    <source>
        <strain evidence="19 20">DSM 15827</strain>
    </source>
</reference>
<protein>
    <recommendedName>
        <fullName evidence="4 16">HPr kinase/phosphorylase</fullName>
        <shortName evidence="16">HPrK/P</shortName>
        <ecNumber evidence="16">2.7.11.-</ecNumber>
        <ecNumber evidence="16">2.7.4.-</ecNumber>
    </recommendedName>
    <alternativeName>
        <fullName evidence="14 16">HPr(Ser) kinase/phosphorylase</fullName>
    </alternativeName>
</protein>
<feature type="binding site" evidence="16">
    <location>
        <begin position="153"/>
        <end position="160"/>
    </location>
    <ligand>
        <name>ATP</name>
        <dbReference type="ChEBI" id="CHEBI:30616"/>
    </ligand>
</feature>
<evidence type="ECO:0000256" key="10">
    <source>
        <dbReference type="ARBA" id="ARBA00022840"/>
    </source>
</evidence>
<keyword evidence="5 16" id="KW-0723">Serine/threonine-protein kinase</keyword>
<comment type="function">
    <text evidence="16">Catalyzes the ATP- as well as the pyrophosphate-dependent phosphorylation of a specific serine residue in HPr, a phosphocarrier protein of the phosphoenolpyruvate-dependent sugar phosphotransferase system (PTS). HprK/P also catalyzes the pyrophosphate-producing, inorganic phosphate-dependent dephosphorylation (phosphorolysis) of seryl-phosphorylated HPr (P-Ser-HPr). The two antagonistic activities of HprK/P are regulated by several intracellular metabolites, which change their concentration in response to the absence or presence of rapidly metabolisable carbon sources (glucose, fructose, etc.) in the growth medium. Therefore, by controlling the phosphorylation state of HPr, HPrK/P is a sensor enzyme that plays a major role in the regulation of carbon metabolism and sugar transport: it mediates carbon catabolite repression (CCR), and regulates PTS-catalyzed carbohydrate uptake and inducer exclusion.</text>
</comment>
<dbReference type="PANTHER" id="PTHR30305:SF1">
    <property type="entry name" value="HPR KINASE_PHOSPHORYLASE"/>
    <property type="match status" value="1"/>
</dbReference>
<keyword evidence="11 16" id="KW-0460">Magnesium</keyword>
<evidence type="ECO:0000313" key="20">
    <source>
        <dbReference type="Proteomes" id="UP000198556"/>
    </source>
</evidence>
<evidence type="ECO:0000256" key="13">
    <source>
        <dbReference type="ARBA" id="ARBA00023277"/>
    </source>
</evidence>
<sequence length="308" mass="34256">MKTVSVKELVSKIRLKPIAGEEFLNRAITTSEICRPGLELAGYFDYHPAERIQLFGLTEISFIEKLSVEKRHDYFERLCSDETPCFIISRRLTPPKELVEEAIKAGVPILQASSRTTHVSSSVTNYLEEQLAPRTSIHGVLIDVHGVGMLITGESGVGKSETALELVQKGHRLVADDRVELYQLDELTLVGESPEILANLIEIRGIGIIDVLTLFGAGSILEKKQVDLVVHLENWAPGKTYERIGIDLEMVEYLGVSVPKMRIPVKTGRNVSIILEVAAMNFRAKNMGFDASIAFQERLSKLISDNKE</sequence>
<comment type="cofactor">
    <cofactor evidence="2 16">
        <name>Mg(2+)</name>
        <dbReference type="ChEBI" id="CHEBI:18420"/>
    </cofactor>
</comment>
<gene>
    <name evidence="16" type="primary">hprK</name>
    <name evidence="19" type="ORF">SAMN05421767_14115</name>
</gene>
<comment type="similarity">
    <text evidence="3 16">Belongs to the HPrK/P family.</text>
</comment>
<evidence type="ECO:0000256" key="5">
    <source>
        <dbReference type="ARBA" id="ARBA00022527"/>
    </source>
</evidence>
<dbReference type="EC" id="2.7.11.-" evidence="16"/>
<keyword evidence="8 16" id="KW-0547">Nucleotide-binding</keyword>
<dbReference type="GO" id="GO:0004674">
    <property type="term" value="F:protein serine/threonine kinase activity"/>
    <property type="evidence" value="ECO:0007669"/>
    <property type="project" value="UniProtKB-KW"/>
</dbReference>
<evidence type="ECO:0000256" key="9">
    <source>
        <dbReference type="ARBA" id="ARBA00022777"/>
    </source>
</evidence>
<dbReference type="AlphaFoldDB" id="A0A1H9NLM8"/>
<dbReference type="CDD" id="cd01918">
    <property type="entry name" value="HprK_C"/>
    <property type="match status" value="1"/>
</dbReference>
<dbReference type="FunFam" id="3.40.50.300:FF:000174">
    <property type="entry name" value="HPr kinase/phosphorylase"/>
    <property type="match status" value="1"/>
</dbReference>
<dbReference type="GO" id="GO:0006109">
    <property type="term" value="P:regulation of carbohydrate metabolic process"/>
    <property type="evidence" value="ECO:0007669"/>
    <property type="project" value="UniProtKB-UniRule"/>
</dbReference>
<evidence type="ECO:0000256" key="15">
    <source>
        <dbReference type="ARBA" id="ARBA00047657"/>
    </source>
</evidence>